<protein>
    <submittedName>
        <fullName evidence="1">Uncharacterized protein</fullName>
    </submittedName>
</protein>
<reference evidence="1 2" key="1">
    <citation type="submission" date="2018-11" db="EMBL/GenBank/DDBJ databases">
        <authorList>
            <consortium name="Pathogen Informatics"/>
        </authorList>
    </citation>
    <scope>NUCLEOTIDE SEQUENCE [LARGE SCALE GENOMIC DNA]</scope>
</reference>
<dbReference type="OrthoDB" id="5904965at2759"/>
<accession>A0A3P6SQF1</accession>
<organism evidence="1 2">
    <name type="scientific">Cylicostephanus goldi</name>
    <name type="common">Nematode worm</name>
    <dbReference type="NCBI Taxonomy" id="71465"/>
    <lineage>
        <taxon>Eukaryota</taxon>
        <taxon>Metazoa</taxon>
        <taxon>Ecdysozoa</taxon>
        <taxon>Nematoda</taxon>
        <taxon>Chromadorea</taxon>
        <taxon>Rhabditida</taxon>
        <taxon>Rhabditina</taxon>
        <taxon>Rhabditomorpha</taxon>
        <taxon>Strongyloidea</taxon>
        <taxon>Strongylidae</taxon>
        <taxon>Cylicostephanus</taxon>
    </lineage>
</organism>
<keyword evidence="2" id="KW-1185">Reference proteome</keyword>
<name>A0A3P6SQF1_CYLGO</name>
<evidence type="ECO:0000313" key="2">
    <source>
        <dbReference type="Proteomes" id="UP000271889"/>
    </source>
</evidence>
<sequence length="159" mass="18222">MYNGYLLTLYGKSTPIKVQDFAGVNVNFVNVRKYDLSLSHFLWECKKGSSVLDALGTWRFNEDEFLRIQKINLDRPLPELKPNPEPFVEYINNLIDETKVNSVSDVCELYILRLHLKTASRQTGTDGDQAAAHDALAQVLFILKPNPQPFLENEPRHCK</sequence>
<dbReference type="AlphaFoldDB" id="A0A3P6SQF1"/>
<dbReference type="Proteomes" id="UP000271889">
    <property type="component" value="Unassembled WGS sequence"/>
</dbReference>
<dbReference type="EMBL" id="UYRV01008907">
    <property type="protein sequence ID" value="VDK56061.1"/>
    <property type="molecule type" value="Genomic_DNA"/>
</dbReference>
<gene>
    <name evidence="1" type="ORF">CGOC_LOCUS3520</name>
</gene>
<evidence type="ECO:0000313" key="1">
    <source>
        <dbReference type="EMBL" id="VDK56061.1"/>
    </source>
</evidence>
<proteinExistence type="predicted"/>